<evidence type="ECO:0000256" key="6">
    <source>
        <dbReference type="ARBA" id="ARBA00022801"/>
    </source>
</evidence>
<dbReference type="PANTHER" id="PTHR11177:SF360">
    <property type="entry name" value="CHITINASE 4-RELATED"/>
    <property type="match status" value="1"/>
</dbReference>
<dbReference type="AlphaFoldDB" id="A0A4C1WJY0"/>
<dbReference type="Pfam" id="PF00704">
    <property type="entry name" value="Glyco_hydro_18"/>
    <property type="match status" value="1"/>
</dbReference>
<dbReference type="GO" id="GO:0005576">
    <property type="term" value="C:extracellular region"/>
    <property type="evidence" value="ECO:0007669"/>
    <property type="project" value="TreeGrafter"/>
</dbReference>
<keyword evidence="4" id="KW-0147">Chitin-binding</keyword>
<evidence type="ECO:0000256" key="8">
    <source>
        <dbReference type="ARBA" id="ARBA00023157"/>
    </source>
</evidence>
<dbReference type="STRING" id="151549.A0A4C1WJY0"/>
<dbReference type="InterPro" id="IPR001579">
    <property type="entry name" value="Glyco_hydro_18_chit_AS"/>
</dbReference>
<sequence>MCACEREGVEVRGRMSAGRACVCGRSYRRICRINYTGPPDHGAPNVQVLFCYYGTWATYRTGWGRVAVEDIHTIICTHLVYTFVGVNLDGTVAILDPGLDLPSGKDNFRKFNALKQQNAELKTILAVGGYNEGSYKYSLMAASSTTRRNFVQSATNLVLEYGFDGFDIDWEYPNRRDTAYGQADVNNFSTLLKELREEFDKHGLMLTAAVAAVPSMAALSYDVAIISEYLDYINIMTYDMHGSWDSVTGHNAGLHRGEGDDNVAREDAYTVDVSVEYWLSQGCPPEKLVLGLPLYGRTFTLASADTYGVRASSVGARLSGPYTLTNGFLGYNEFCVKLQSESWNVFYDKEAKVPYAVQNRNWVSYDNDNSLTEKVKYGMNLDLAGAMVWSIETDDVHAQCHSETYHLLRTVNRAMGREFVEHSNEFSLSEENSTDVVPSTAIITSVYKNDLPSLAKDVQEIILYADDSSLLFKVKRQQPTYDDVNSAISKVEKWFTAKNLLLNEMKTKCIQFSLPNVRHGSGTISVRNKELEFVNSTVFLVITLDNRLQWGPHISKLAKRLSSAVYATKKMRNLSHVETARLVYFGCFHSLMSYGILLWGDAADIHKMFVLQKRAVRAIYQLGPRASVRNKFKKIGILSLASQFIYENLLYGKKFRNV</sequence>
<keyword evidence="6 12" id="KW-0378">Hydrolase</keyword>
<dbReference type="InterPro" id="IPR011583">
    <property type="entry name" value="Chitinase_II/V-like_cat"/>
</dbReference>
<dbReference type="SUPFAM" id="SSF51445">
    <property type="entry name" value="(Trans)glycosidases"/>
    <property type="match status" value="1"/>
</dbReference>
<dbReference type="OrthoDB" id="73875at2759"/>
<dbReference type="SMART" id="SM00636">
    <property type="entry name" value="Glyco_18"/>
    <property type="match status" value="1"/>
</dbReference>
<keyword evidence="15" id="KW-1185">Reference proteome</keyword>
<accession>A0A4C1WJY0</accession>
<organism evidence="14 15">
    <name type="scientific">Eumeta variegata</name>
    <name type="common">Bagworm moth</name>
    <name type="synonym">Eumeta japonica</name>
    <dbReference type="NCBI Taxonomy" id="151549"/>
    <lineage>
        <taxon>Eukaryota</taxon>
        <taxon>Metazoa</taxon>
        <taxon>Ecdysozoa</taxon>
        <taxon>Arthropoda</taxon>
        <taxon>Hexapoda</taxon>
        <taxon>Insecta</taxon>
        <taxon>Pterygota</taxon>
        <taxon>Neoptera</taxon>
        <taxon>Endopterygota</taxon>
        <taxon>Lepidoptera</taxon>
        <taxon>Glossata</taxon>
        <taxon>Ditrysia</taxon>
        <taxon>Tineoidea</taxon>
        <taxon>Psychidae</taxon>
        <taxon>Oiketicinae</taxon>
        <taxon>Eumeta</taxon>
    </lineage>
</organism>
<evidence type="ECO:0000256" key="12">
    <source>
        <dbReference type="RuleBase" id="RU000489"/>
    </source>
</evidence>
<dbReference type="Gene3D" id="3.20.20.80">
    <property type="entry name" value="Glycosidases"/>
    <property type="match status" value="1"/>
</dbReference>
<keyword evidence="11" id="KW-0624">Polysaccharide degradation</keyword>
<reference evidence="14 15" key="1">
    <citation type="journal article" date="2019" name="Commun. Biol.">
        <title>The bagworm genome reveals a unique fibroin gene that provides high tensile strength.</title>
        <authorList>
            <person name="Kono N."/>
            <person name="Nakamura H."/>
            <person name="Ohtoshi R."/>
            <person name="Tomita M."/>
            <person name="Numata K."/>
            <person name="Arakawa K."/>
        </authorList>
    </citation>
    <scope>NUCLEOTIDE SEQUENCE [LARGE SCALE GENOMIC DNA]</scope>
</reference>
<dbReference type="GO" id="GO:0008061">
    <property type="term" value="F:chitin binding"/>
    <property type="evidence" value="ECO:0007669"/>
    <property type="project" value="UniProtKB-KW"/>
</dbReference>
<evidence type="ECO:0000313" key="14">
    <source>
        <dbReference type="EMBL" id="GBP51561.1"/>
    </source>
</evidence>
<feature type="domain" description="GH18" evidence="13">
    <location>
        <begin position="47"/>
        <end position="418"/>
    </location>
</feature>
<evidence type="ECO:0000256" key="3">
    <source>
        <dbReference type="ARBA" id="ARBA00012729"/>
    </source>
</evidence>
<dbReference type="InterPro" id="IPR050314">
    <property type="entry name" value="Glycosyl_Hydrlase_18"/>
</dbReference>
<dbReference type="EC" id="3.2.1.14" evidence="3"/>
<dbReference type="EMBL" id="BGZK01000583">
    <property type="protein sequence ID" value="GBP51561.1"/>
    <property type="molecule type" value="Genomic_DNA"/>
</dbReference>
<evidence type="ECO:0000256" key="4">
    <source>
        <dbReference type="ARBA" id="ARBA00022669"/>
    </source>
</evidence>
<dbReference type="InterPro" id="IPR001223">
    <property type="entry name" value="Glyco_hydro18_cat"/>
</dbReference>
<evidence type="ECO:0000256" key="10">
    <source>
        <dbReference type="ARBA" id="ARBA00023295"/>
    </source>
</evidence>
<dbReference type="PROSITE" id="PS01095">
    <property type="entry name" value="GH18_1"/>
    <property type="match status" value="1"/>
</dbReference>
<name>A0A4C1WJY0_EUMVA</name>
<comment type="catalytic activity">
    <reaction evidence="1">
        <text>Random endo-hydrolysis of N-acetyl-beta-D-glucosaminide (1-&gt;4)-beta-linkages in chitin and chitodextrins.</text>
        <dbReference type="EC" id="3.2.1.14"/>
    </reaction>
</comment>
<dbReference type="GO" id="GO:0006032">
    <property type="term" value="P:chitin catabolic process"/>
    <property type="evidence" value="ECO:0007669"/>
    <property type="project" value="UniProtKB-KW"/>
</dbReference>
<keyword evidence="10 12" id="KW-0326">Glycosidase</keyword>
<dbReference type="PROSITE" id="PS51910">
    <property type="entry name" value="GH18_2"/>
    <property type="match status" value="1"/>
</dbReference>
<evidence type="ECO:0000259" key="13">
    <source>
        <dbReference type="PROSITE" id="PS51910"/>
    </source>
</evidence>
<dbReference type="Proteomes" id="UP000299102">
    <property type="component" value="Unassembled WGS sequence"/>
</dbReference>
<evidence type="ECO:0000256" key="5">
    <source>
        <dbReference type="ARBA" id="ARBA00022729"/>
    </source>
</evidence>
<keyword evidence="7" id="KW-0146">Chitin degradation</keyword>
<evidence type="ECO:0000256" key="7">
    <source>
        <dbReference type="ARBA" id="ARBA00023024"/>
    </source>
</evidence>
<dbReference type="SUPFAM" id="SSF54556">
    <property type="entry name" value="Chitinase insertion domain"/>
    <property type="match status" value="1"/>
</dbReference>
<evidence type="ECO:0000256" key="2">
    <source>
        <dbReference type="ARBA" id="ARBA00009121"/>
    </source>
</evidence>
<dbReference type="PANTHER" id="PTHR11177">
    <property type="entry name" value="CHITINASE"/>
    <property type="match status" value="1"/>
</dbReference>
<proteinExistence type="inferred from homology"/>
<protein>
    <recommendedName>
        <fullName evidence="3">chitinase</fullName>
        <ecNumber evidence="3">3.2.1.14</ecNumber>
    </recommendedName>
</protein>
<dbReference type="Gene3D" id="3.10.50.10">
    <property type="match status" value="1"/>
</dbReference>
<gene>
    <name evidence="14" type="primary">Cht2</name>
    <name evidence="14" type="ORF">EVAR_34447_1</name>
</gene>
<dbReference type="InterPro" id="IPR029070">
    <property type="entry name" value="Chitinase_insertion_sf"/>
</dbReference>
<dbReference type="GO" id="GO:0008843">
    <property type="term" value="F:endochitinase activity"/>
    <property type="evidence" value="ECO:0007669"/>
    <property type="project" value="UniProtKB-EC"/>
</dbReference>
<evidence type="ECO:0000256" key="11">
    <source>
        <dbReference type="ARBA" id="ARBA00023326"/>
    </source>
</evidence>
<evidence type="ECO:0000313" key="15">
    <source>
        <dbReference type="Proteomes" id="UP000299102"/>
    </source>
</evidence>
<dbReference type="FunFam" id="3.10.50.10:FF:000004">
    <property type="entry name" value="Chitinase 5"/>
    <property type="match status" value="1"/>
</dbReference>
<dbReference type="InterPro" id="IPR017853">
    <property type="entry name" value="GH"/>
</dbReference>
<evidence type="ECO:0000256" key="9">
    <source>
        <dbReference type="ARBA" id="ARBA00023277"/>
    </source>
</evidence>
<evidence type="ECO:0000256" key="1">
    <source>
        <dbReference type="ARBA" id="ARBA00000822"/>
    </source>
</evidence>
<keyword evidence="5" id="KW-0732">Signal</keyword>
<keyword evidence="8" id="KW-1015">Disulfide bond</keyword>
<dbReference type="CDD" id="cd02872">
    <property type="entry name" value="GH18_chitolectin_chitotriosidase"/>
    <property type="match status" value="1"/>
</dbReference>
<keyword evidence="9" id="KW-0119">Carbohydrate metabolism</keyword>
<comment type="similarity">
    <text evidence="2">Belongs to the glycosyl hydrolase 18 family. Chitinase class II subfamily.</text>
</comment>
<comment type="caution">
    <text evidence="14">The sequence shown here is derived from an EMBL/GenBank/DDBJ whole genome shotgun (WGS) entry which is preliminary data.</text>
</comment>
<dbReference type="GO" id="GO:0000272">
    <property type="term" value="P:polysaccharide catabolic process"/>
    <property type="evidence" value="ECO:0007669"/>
    <property type="project" value="UniProtKB-KW"/>
</dbReference>